<dbReference type="Gene3D" id="3.40.50.670">
    <property type="match status" value="1"/>
</dbReference>
<dbReference type="PANTHER" id="PTHR45866:SF1">
    <property type="entry name" value="DNA GYRASE SUBUNIT B, MITOCHONDRIAL"/>
    <property type="match status" value="1"/>
</dbReference>
<dbReference type="Pfam" id="PF00986">
    <property type="entry name" value="DNA_gyraseB_C"/>
    <property type="match status" value="1"/>
</dbReference>
<evidence type="ECO:0000259" key="9">
    <source>
        <dbReference type="Pfam" id="PF00204"/>
    </source>
</evidence>
<dbReference type="Gene3D" id="3.30.565.10">
    <property type="entry name" value="Histidine kinase-like ATPase, C-terminal domain"/>
    <property type="match status" value="1"/>
</dbReference>
<dbReference type="InterPro" id="IPR014721">
    <property type="entry name" value="Ribsml_uS5_D2-typ_fold_subgr"/>
</dbReference>
<dbReference type="PROSITE" id="PS00177">
    <property type="entry name" value="TOPOISOMERASE_II"/>
    <property type="match status" value="1"/>
</dbReference>
<dbReference type="Pfam" id="PF01751">
    <property type="entry name" value="Toprim"/>
    <property type="match status" value="1"/>
</dbReference>
<protein>
    <recommendedName>
        <fullName evidence="3">DNA topoisomerase (ATP-hydrolyzing)</fullName>
        <ecNumber evidence="3">5.6.2.2</ecNumber>
    </recommendedName>
</protein>
<accession>A0A384ZXR2</accession>
<keyword evidence="6" id="KW-0799">Topoisomerase</keyword>
<dbReference type="InterPro" id="IPR020568">
    <property type="entry name" value="Ribosomal_Su5_D2-typ_SF"/>
</dbReference>
<dbReference type="EC" id="5.6.2.2" evidence="3"/>
<evidence type="ECO:0000256" key="2">
    <source>
        <dbReference type="ARBA" id="ARBA00010708"/>
    </source>
</evidence>
<comment type="catalytic activity">
    <reaction evidence="1">
        <text>ATP-dependent breakage, passage and rejoining of double-stranded DNA.</text>
        <dbReference type="EC" id="5.6.2.2"/>
    </reaction>
</comment>
<evidence type="ECO:0000256" key="7">
    <source>
        <dbReference type="ARBA" id="ARBA00023125"/>
    </source>
</evidence>
<dbReference type="PRINTS" id="PR00418">
    <property type="entry name" value="TPI2FAMILY"/>
</dbReference>
<dbReference type="SUPFAM" id="SSF55874">
    <property type="entry name" value="ATPase domain of HSP90 chaperone/DNA topoisomerase II/histidine kinase"/>
    <property type="match status" value="1"/>
</dbReference>
<keyword evidence="4" id="KW-0547">Nucleotide-binding</keyword>
<comment type="similarity">
    <text evidence="2">Belongs to the type II topoisomerase GyrB family.</text>
</comment>
<dbReference type="InterPro" id="IPR013506">
    <property type="entry name" value="Topo_IIA_bsu_dom2"/>
</dbReference>
<dbReference type="SUPFAM" id="SSF54211">
    <property type="entry name" value="Ribosomal protein S5 domain 2-like"/>
    <property type="match status" value="1"/>
</dbReference>
<evidence type="ECO:0000313" key="13">
    <source>
        <dbReference type="Proteomes" id="UP000263326"/>
    </source>
</evidence>
<evidence type="ECO:0000256" key="5">
    <source>
        <dbReference type="ARBA" id="ARBA00022840"/>
    </source>
</evidence>
<proteinExistence type="inferred from homology"/>
<dbReference type="InterPro" id="IPR036890">
    <property type="entry name" value="HATPase_C_sf"/>
</dbReference>
<keyword evidence="7" id="KW-0238">DNA-binding</keyword>
<dbReference type="Proteomes" id="UP000263326">
    <property type="component" value="Segment"/>
</dbReference>
<reference evidence="12 13" key="1">
    <citation type="journal article" date="2018" name="Front. Microbiol.">
        <title>Jumbo Bacteriophages Are Represented Within an Increasing Diversity of Environmental Viruses Infecting the Emerging Phytopathogen, Dickeya solani.</title>
        <authorList>
            <person name="Day A.W."/>
            <person name="Ahn J."/>
            <person name="Salmond G.P.C."/>
        </authorList>
    </citation>
    <scope>NUCLEOTIDE SEQUENCE [LARGE SCALE GENOMIC DNA]</scope>
</reference>
<gene>
    <name evidence="12" type="ORF">JA29_312</name>
</gene>
<evidence type="ECO:0000256" key="3">
    <source>
        <dbReference type="ARBA" id="ARBA00012895"/>
    </source>
</evidence>
<dbReference type="InterPro" id="IPR002288">
    <property type="entry name" value="DNA_gyrase_B_C"/>
</dbReference>
<dbReference type="GO" id="GO:0005524">
    <property type="term" value="F:ATP binding"/>
    <property type="evidence" value="ECO:0007669"/>
    <property type="project" value="UniProtKB-KW"/>
</dbReference>
<name>A0A384ZXR2_9CAUD</name>
<dbReference type="GO" id="GO:0003918">
    <property type="term" value="F:DNA topoisomerase type II (double strand cut, ATP-hydrolyzing) activity"/>
    <property type="evidence" value="ECO:0007669"/>
    <property type="project" value="UniProtKB-EC"/>
</dbReference>
<feature type="domain" description="Toprim" evidence="11">
    <location>
        <begin position="471"/>
        <end position="589"/>
    </location>
</feature>
<keyword evidence="8 12" id="KW-0413">Isomerase</keyword>
<feature type="domain" description="DNA topoisomerase type IIA subunit B" evidence="9">
    <location>
        <begin position="301"/>
        <end position="434"/>
    </location>
</feature>
<evidence type="ECO:0000256" key="6">
    <source>
        <dbReference type="ARBA" id="ARBA00023029"/>
    </source>
</evidence>
<dbReference type="InterPro" id="IPR013760">
    <property type="entry name" value="Topo_IIA-like_dom_sf"/>
</dbReference>
<dbReference type="GO" id="GO:0006265">
    <property type="term" value="P:DNA topological change"/>
    <property type="evidence" value="ECO:0007669"/>
    <property type="project" value="InterPro"/>
</dbReference>
<feature type="domain" description="DNA gyrase B subunit C-terminal" evidence="10">
    <location>
        <begin position="621"/>
        <end position="678"/>
    </location>
</feature>
<dbReference type="SUPFAM" id="SSF56719">
    <property type="entry name" value="Type II DNA topoisomerase"/>
    <property type="match status" value="1"/>
</dbReference>
<dbReference type="EMBL" id="MH460461">
    <property type="protein sequence ID" value="AXG67038.1"/>
    <property type="molecule type" value="Genomic_DNA"/>
</dbReference>
<evidence type="ECO:0000256" key="1">
    <source>
        <dbReference type="ARBA" id="ARBA00000185"/>
    </source>
</evidence>
<dbReference type="PANTHER" id="PTHR45866">
    <property type="entry name" value="DNA GYRASE/TOPOISOMERASE SUBUNIT B"/>
    <property type="match status" value="1"/>
</dbReference>
<evidence type="ECO:0000256" key="8">
    <source>
        <dbReference type="ARBA" id="ARBA00023235"/>
    </source>
</evidence>
<evidence type="ECO:0000259" key="10">
    <source>
        <dbReference type="Pfam" id="PF00986"/>
    </source>
</evidence>
<dbReference type="GO" id="GO:0003677">
    <property type="term" value="F:DNA binding"/>
    <property type="evidence" value="ECO:0007669"/>
    <property type="project" value="UniProtKB-KW"/>
</dbReference>
<sequence>MAKKAEKITVLKKKPVSKAVAKEVKSKKNAQDGFTALSAMEGLRKNAGMYLGEPGEDMAYRSVKEVVDNAYDEAVAGRNKLIEVIFNEDKDIYIVADGAGGIPTTLKKLYDGTTEAIMTSAFTRVHAGGKFDNDAYKTSAGTHGVGVTAVNAVSERIRVWSNFDKKTKGMEYSKGECVTAIKNWEVDADVMKLLQDPAKKYGTIVAWTLDQTVVSVDARRGKKLPKDYTHAKLNVERTRNWLQAMSDLNPGLEIRFTHIKDKKGKRQVFLNKKTMGDVIKRIAEERELELDGKPFELKTDFVSLAISWADYPDSDLLQTFVNTSPTIDHGWHVTGFRSALEAALKPFLPTPKKGSKAKPKSFTASDLLVGAIGMFDWRMHGAQYTSQVKDKLASRVEKEVQAIVEKPLTEFFAKNKSLAKKIIKRAEAMMKGRDELSAVIRSMADTKKKVAGNSLPSFLEAAPRCKPFERELVVVEGDSAGGTGKNARDPFYQEIMKAGGKPLNGLKAPLAKVLVHKQVQGLLVSIGADLKTLDPKAEAPTLSTEKLRIGNLLFLADADPDGSHINTLFLAVIYRLLPDMMREGRVWVVDAPLYNVMYKGKHYGGMTFEECRAIAPSAVKDSEIVRAKGWGEVNPDVLRAIAFDPETRRLIRINPFENAEQERFFRGVVAEDAIYRRRLLGLVEVNAGDDE</sequence>
<dbReference type="Pfam" id="PF00204">
    <property type="entry name" value="DNA_gyraseB"/>
    <property type="match status" value="1"/>
</dbReference>
<dbReference type="InterPro" id="IPR006171">
    <property type="entry name" value="TOPRIM_dom"/>
</dbReference>
<keyword evidence="5" id="KW-0067">ATP-binding</keyword>
<organism evidence="12 13">
    <name type="scientific">Dickeya phage vB_DsoM_JA29</name>
    <dbReference type="NCBI Taxonomy" id="2283031"/>
    <lineage>
        <taxon>Viruses</taxon>
        <taxon>Duplodnaviria</taxon>
        <taxon>Heunggongvirae</taxon>
        <taxon>Uroviricota</taxon>
        <taxon>Caudoviricetes</taxon>
        <taxon>Salmondvirus</taxon>
        <taxon>Salmondvirus JA29</taxon>
    </lineage>
</organism>
<evidence type="ECO:0000313" key="12">
    <source>
        <dbReference type="EMBL" id="AXG67038.1"/>
    </source>
</evidence>
<dbReference type="InterPro" id="IPR001241">
    <property type="entry name" value="Topo_IIA"/>
</dbReference>
<keyword evidence="13" id="KW-1185">Reference proteome</keyword>
<dbReference type="InterPro" id="IPR013759">
    <property type="entry name" value="Topo_IIA_B_C"/>
</dbReference>
<evidence type="ECO:0000256" key="4">
    <source>
        <dbReference type="ARBA" id="ARBA00022741"/>
    </source>
</evidence>
<dbReference type="SMART" id="SM00433">
    <property type="entry name" value="TOP2c"/>
    <property type="match status" value="1"/>
</dbReference>
<dbReference type="Gene3D" id="3.30.230.10">
    <property type="match status" value="1"/>
</dbReference>
<dbReference type="InterPro" id="IPR018522">
    <property type="entry name" value="TopoIIA_CS"/>
</dbReference>
<evidence type="ECO:0000259" key="11">
    <source>
        <dbReference type="Pfam" id="PF01751"/>
    </source>
</evidence>